<gene>
    <name evidence="13 15" type="primary">ilvA</name>
    <name evidence="15" type="ORF">CKSOR_00620</name>
</gene>
<dbReference type="AlphaFoldDB" id="A0A3S7JAL5"/>
<evidence type="ECO:0000256" key="11">
    <source>
        <dbReference type="ARBA" id="ARBA00023304"/>
    </source>
</evidence>
<evidence type="ECO:0000256" key="2">
    <source>
        <dbReference type="ARBA" id="ARBA00001933"/>
    </source>
</evidence>
<dbReference type="Pfam" id="PF00585">
    <property type="entry name" value="Thr_dehydrat_C"/>
    <property type="match status" value="2"/>
</dbReference>
<dbReference type="SUPFAM" id="SSF53686">
    <property type="entry name" value="Tryptophan synthase beta subunit-like PLP-dependent enzymes"/>
    <property type="match status" value="1"/>
</dbReference>
<dbReference type="InterPro" id="IPR005787">
    <property type="entry name" value="Thr_deHydtase_biosynth"/>
</dbReference>
<dbReference type="InterPro" id="IPR001721">
    <property type="entry name" value="TD_ACT-like"/>
</dbReference>
<dbReference type="SUPFAM" id="SSF55021">
    <property type="entry name" value="ACT-like"/>
    <property type="match status" value="2"/>
</dbReference>
<sequence>MFLYIINLLFLTILIIKIMSNDYLKKILTSKVYDVAIESPLEKTKILSHKLSNNLMIKREDMQQVFSFKLRGAYNKMANLDPSILKNGVIAASAGNHAQGVALSASKLGCRSVIVMPTTTPTVKIDAVKRLGGEVILIGESYSDSYEYAKNIEKEQNLTFIHPFDDPDVIAGQGTIGMEILYQHPGDIEAIFIAIGGGGLCAGVATYIKQLRPEIKIIGVQTQDSHAMYSSIKANKRLALNEVGLFADGTAVKLVGSHTFELIKQYVDDFILVNTDEICSAIKDVFQDTRSILEPSGAMSIAAAKKYISQHNIKDKNLIAIACGANINFDRLRFVAERANVGEMNEALFAISIPEKRGSFRKFCHLIKGRDITEFNYRISNKDIAHVFVGIKISSSNEIKTIIHNFEEQNFNIINLTDNELSKTHIRYMVGGKSKLSENELLYRFEFPEKPGALIDFLNTMDDKWNISLFHYRNNGADYGNILIGIQVPPSEKEDFQKNFLYISKYQFWEETYNPIYKIFL</sequence>
<dbReference type="GO" id="GO:0006567">
    <property type="term" value="P:L-threonine catabolic process"/>
    <property type="evidence" value="ECO:0007669"/>
    <property type="project" value="TreeGrafter"/>
</dbReference>
<dbReference type="NCBIfam" id="NF006674">
    <property type="entry name" value="PRK09224.1"/>
    <property type="match status" value="1"/>
</dbReference>
<dbReference type="PROSITE" id="PS00165">
    <property type="entry name" value="DEHYDRATASE_SER_THR"/>
    <property type="match status" value="1"/>
</dbReference>
<dbReference type="InterPro" id="IPR036052">
    <property type="entry name" value="TrpB-like_PALP_sf"/>
</dbReference>
<keyword evidence="16" id="KW-1185">Reference proteome</keyword>
<comment type="catalytic activity">
    <reaction evidence="1 13">
        <text>L-threonine = 2-oxobutanoate + NH4(+)</text>
        <dbReference type="Rhea" id="RHEA:22108"/>
        <dbReference type="ChEBI" id="CHEBI:16763"/>
        <dbReference type="ChEBI" id="CHEBI:28938"/>
        <dbReference type="ChEBI" id="CHEBI:57926"/>
        <dbReference type="EC" id="4.3.1.19"/>
    </reaction>
</comment>
<dbReference type="InterPro" id="IPR001926">
    <property type="entry name" value="TrpB-like_PALP"/>
</dbReference>
<evidence type="ECO:0000259" key="14">
    <source>
        <dbReference type="PROSITE" id="PS51672"/>
    </source>
</evidence>
<dbReference type="InterPro" id="IPR038110">
    <property type="entry name" value="TD_ACT-like_sf"/>
</dbReference>
<dbReference type="Gene3D" id="3.40.50.1100">
    <property type="match status" value="2"/>
</dbReference>
<dbReference type="GO" id="GO:0006565">
    <property type="term" value="P:L-serine catabolic process"/>
    <property type="evidence" value="ECO:0007669"/>
    <property type="project" value="TreeGrafter"/>
</dbReference>
<comment type="pathway">
    <text evidence="3 13">Amino-acid biosynthesis; L-isoleucine biosynthesis; 2-oxobutanoate from L-threonine: step 1/1.</text>
</comment>
<dbReference type="InterPro" id="IPR045865">
    <property type="entry name" value="ACT-like_dom_sf"/>
</dbReference>
<dbReference type="CDD" id="cd04907">
    <property type="entry name" value="ACT_ThrD-I_2"/>
    <property type="match status" value="1"/>
</dbReference>
<dbReference type="GO" id="GO:0009097">
    <property type="term" value="P:isoleucine biosynthetic process"/>
    <property type="evidence" value="ECO:0007669"/>
    <property type="project" value="UniProtKB-UniRule"/>
</dbReference>
<evidence type="ECO:0000256" key="7">
    <source>
        <dbReference type="ARBA" id="ARBA00022624"/>
    </source>
</evidence>
<dbReference type="CDD" id="cd01562">
    <property type="entry name" value="Thr-dehyd"/>
    <property type="match status" value="1"/>
</dbReference>
<evidence type="ECO:0000256" key="1">
    <source>
        <dbReference type="ARBA" id="ARBA00001274"/>
    </source>
</evidence>
<keyword evidence="11 13" id="KW-0100">Branched-chain amino acid biosynthesis</keyword>
<name>A0A3S7JAL5_9PROT</name>
<dbReference type="CDD" id="cd04906">
    <property type="entry name" value="ACT_ThrD-I_1"/>
    <property type="match status" value="1"/>
</dbReference>
<keyword evidence="7 13" id="KW-0412">Isoleucine biosynthesis</keyword>
<dbReference type="EMBL" id="CP025628">
    <property type="protein sequence ID" value="AWD32720.1"/>
    <property type="molecule type" value="Genomic_DNA"/>
</dbReference>
<dbReference type="Proteomes" id="UP000266796">
    <property type="component" value="Chromosome"/>
</dbReference>
<dbReference type="KEGG" id="kso:CKSOR_00620"/>
<evidence type="ECO:0000256" key="13">
    <source>
        <dbReference type="RuleBase" id="RU362012"/>
    </source>
</evidence>
<evidence type="ECO:0000256" key="6">
    <source>
        <dbReference type="ARBA" id="ARBA00022605"/>
    </source>
</evidence>
<feature type="domain" description="ACT-like" evidence="14">
    <location>
        <begin position="441"/>
        <end position="513"/>
    </location>
</feature>
<protein>
    <recommendedName>
        <fullName evidence="13">L-threonine dehydratase</fullName>
        <ecNumber evidence="13">4.3.1.19</ecNumber>
    </recommendedName>
    <alternativeName>
        <fullName evidence="13">Threonine deaminase</fullName>
    </alternativeName>
</protein>
<evidence type="ECO:0000313" key="16">
    <source>
        <dbReference type="Proteomes" id="UP000266796"/>
    </source>
</evidence>
<dbReference type="PANTHER" id="PTHR48078">
    <property type="entry name" value="THREONINE DEHYDRATASE, MITOCHONDRIAL-RELATED"/>
    <property type="match status" value="1"/>
</dbReference>
<dbReference type="GO" id="GO:0003941">
    <property type="term" value="F:L-serine ammonia-lyase activity"/>
    <property type="evidence" value="ECO:0007669"/>
    <property type="project" value="TreeGrafter"/>
</dbReference>
<dbReference type="EC" id="4.3.1.19" evidence="13"/>
<comment type="similarity">
    <text evidence="4 13">Belongs to the serine/threonine dehydratase family.</text>
</comment>
<dbReference type="GO" id="GO:0004794">
    <property type="term" value="F:threonine deaminase activity"/>
    <property type="evidence" value="ECO:0007669"/>
    <property type="project" value="UniProtKB-UniRule"/>
</dbReference>
<evidence type="ECO:0000256" key="3">
    <source>
        <dbReference type="ARBA" id="ARBA00004810"/>
    </source>
</evidence>
<dbReference type="Pfam" id="PF00291">
    <property type="entry name" value="PALP"/>
    <property type="match status" value="1"/>
</dbReference>
<dbReference type="InterPro" id="IPR050147">
    <property type="entry name" value="Ser/Thr_Dehydratase"/>
</dbReference>
<keyword evidence="10 13" id="KW-0456">Lyase</keyword>
<dbReference type="FunFam" id="3.40.50.1100:FF:000008">
    <property type="entry name" value="L-threonine dehydratase"/>
    <property type="match status" value="1"/>
</dbReference>
<evidence type="ECO:0000256" key="4">
    <source>
        <dbReference type="ARBA" id="ARBA00010869"/>
    </source>
</evidence>
<dbReference type="NCBIfam" id="TIGR01124">
    <property type="entry name" value="ilvA_2Cterm"/>
    <property type="match status" value="1"/>
</dbReference>
<keyword evidence="6 13" id="KW-0028">Amino-acid biosynthesis</keyword>
<dbReference type="Gene3D" id="3.40.1020.10">
    <property type="entry name" value="Biosynthetic Threonine Deaminase, Domain 3"/>
    <property type="match status" value="1"/>
</dbReference>
<feature type="domain" description="ACT-like" evidence="14">
    <location>
        <begin position="347"/>
        <end position="418"/>
    </location>
</feature>
<evidence type="ECO:0000313" key="15">
    <source>
        <dbReference type="EMBL" id="AWD32720.1"/>
    </source>
</evidence>
<dbReference type="InterPro" id="IPR000634">
    <property type="entry name" value="Ser/Thr_deHydtase_PyrdxlP-BS"/>
</dbReference>
<comment type="subunit">
    <text evidence="5 13">Homotetramer.</text>
</comment>
<keyword evidence="8" id="KW-0677">Repeat</keyword>
<organism evidence="15 16">
    <name type="scientific">Candidatus Kinetoplastidibacterium kentomonadis</name>
    <dbReference type="NCBI Taxonomy" id="1576550"/>
    <lineage>
        <taxon>Bacteria</taxon>
        <taxon>Pseudomonadati</taxon>
        <taxon>Pseudomonadota</taxon>
        <taxon>Betaproteobacteria</taxon>
        <taxon>Candidatus Kinetoplastidibacterium</taxon>
    </lineage>
</organism>
<accession>A0A3S7JAL5</accession>
<dbReference type="GO" id="GO:0030170">
    <property type="term" value="F:pyridoxal phosphate binding"/>
    <property type="evidence" value="ECO:0007669"/>
    <property type="project" value="InterPro"/>
</dbReference>
<keyword evidence="9 13" id="KW-0663">Pyridoxal phosphate</keyword>
<evidence type="ECO:0000256" key="8">
    <source>
        <dbReference type="ARBA" id="ARBA00022737"/>
    </source>
</evidence>
<dbReference type="UniPathway" id="UPA00047">
    <property type="reaction ID" value="UER00054"/>
</dbReference>
<reference evidence="15 16" key="1">
    <citation type="journal article" date="2018" name="Parasitology">
        <title>The reduced genome of Candidatus Kinetoplastibacterium sorsogonicusi, the endosymbiont of Kentomonas sorsogonicus (Trypanosomatidae): loss of the haem-synthesis pathway.</title>
        <authorList>
            <person name="Silva F.M."/>
            <person name="Kostygov A.Y."/>
            <person name="Spodareva V.V."/>
            <person name="Butenko A."/>
            <person name="Tossou R."/>
            <person name="Lukes J."/>
            <person name="Yurchenko V."/>
            <person name="Alves J.M.P."/>
        </authorList>
    </citation>
    <scope>NUCLEOTIDE SEQUENCE [LARGE SCALE GENOMIC DNA]</scope>
    <source>
        <strain evidence="15 16">MF-08</strain>
    </source>
</reference>
<comment type="cofactor">
    <cofactor evidence="2 13">
        <name>pyridoxal 5'-phosphate</name>
        <dbReference type="ChEBI" id="CHEBI:597326"/>
    </cofactor>
</comment>
<dbReference type="PANTHER" id="PTHR48078:SF11">
    <property type="entry name" value="THREONINE DEHYDRATASE, MITOCHONDRIAL"/>
    <property type="match status" value="1"/>
</dbReference>
<dbReference type="PROSITE" id="PS51672">
    <property type="entry name" value="ACT_LIKE"/>
    <property type="match status" value="2"/>
</dbReference>
<evidence type="ECO:0000256" key="12">
    <source>
        <dbReference type="ARBA" id="ARBA00025527"/>
    </source>
</evidence>
<evidence type="ECO:0000256" key="5">
    <source>
        <dbReference type="ARBA" id="ARBA00011881"/>
    </source>
</evidence>
<proteinExistence type="inferred from homology"/>
<evidence type="ECO:0000256" key="9">
    <source>
        <dbReference type="ARBA" id="ARBA00022898"/>
    </source>
</evidence>
<comment type="function">
    <text evidence="12 13">Catalyzes the anaerobic formation of alpha-ketobutyrate and ammonia from threonine in a two-step reaction. The first step involved a dehydration of threonine and a production of enamine intermediates (aminocrotonate), which tautomerizes to its imine form (iminobutyrate). Both intermediates are unstable and short-lived. The second step is the nonenzymatic hydrolysis of the enamine/imine intermediates to form 2-ketobutyrate and free ammonia. In the low water environment of the cell, the second step is accelerated by RidA.</text>
</comment>
<dbReference type="FunFam" id="3.40.1020.10:FF:000001">
    <property type="entry name" value="L-threonine dehydratase"/>
    <property type="match status" value="1"/>
</dbReference>
<evidence type="ECO:0000256" key="10">
    <source>
        <dbReference type="ARBA" id="ARBA00023239"/>
    </source>
</evidence>